<dbReference type="RefSeq" id="WP_218037568.1">
    <property type="nucleotide sequence ID" value="NZ_BKAJ01000153.1"/>
</dbReference>
<gene>
    <name evidence="3" type="ORF">RSO01_73550</name>
</gene>
<feature type="chain" id="PRO_5022184336" evidence="2">
    <location>
        <begin position="25"/>
        <end position="149"/>
    </location>
</feature>
<feature type="signal peptide" evidence="2">
    <location>
        <begin position="1"/>
        <end position="24"/>
    </location>
</feature>
<name>A0A512NMP1_9HYPH</name>
<reference evidence="3 4" key="1">
    <citation type="submission" date="2019-07" db="EMBL/GenBank/DDBJ databases">
        <title>Whole genome shotgun sequence of Reyranella soli NBRC 108950.</title>
        <authorList>
            <person name="Hosoyama A."/>
            <person name="Uohara A."/>
            <person name="Ohji S."/>
            <person name="Ichikawa N."/>
        </authorList>
    </citation>
    <scope>NUCLEOTIDE SEQUENCE [LARGE SCALE GENOMIC DNA]</scope>
    <source>
        <strain evidence="3 4">NBRC 108950</strain>
    </source>
</reference>
<comment type="caution">
    <text evidence="3">The sequence shown here is derived from an EMBL/GenBank/DDBJ whole genome shotgun (WGS) entry which is preliminary data.</text>
</comment>
<keyword evidence="4" id="KW-1185">Reference proteome</keyword>
<dbReference type="EMBL" id="BKAJ01000153">
    <property type="protein sequence ID" value="GEP60189.1"/>
    <property type="molecule type" value="Genomic_DNA"/>
</dbReference>
<proteinExistence type="predicted"/>
<dbReference type="InterPro" id="IPR024447">
    <property type="entry name" value="YXWGXW_rpt"/>
</dbReference>
<accession>A0A512NMP1</accession>
<keyword evidence="2" id="KW-0732">Signal</keyword>
<protein>
    <submittedName>
        <fullName evidence="3">Uncharacterized protein</fullName>
    </submittedName>
</protein>
<evidence type="ECO:0000313" key="3">
    <source>
        <dbReference type="EMBL" id="GEP60189.1"/>
    </source>
</evidence>
<evidence type="ECO:0000256" key="2">
    <source>
        <dbReference type="SAM" id="SignalP"/>
    </source>
</evidence>
<evidence type="ECO:0000313" key="4">
    <source>
        <dbReference type="Proteomes" id="UP000321058"/>
    </source>
</evidence>
<dbReference type="AlphaFoldDB" id="A0A512NMP1"/>
<feature type="region of interest" description="Disordered" evidence="1">
    <location>
        <begin position="109"/>
        <end position="149"/>
    </location>
</feature>
<organism evidence="3 4">
    <name type="scientific">Reyranella soli</name>
    <dbReference type="NCBI Taxonomy" id="1230389"/>
    <lineage>
        <taxon>Bacteria</taxon>
        <taxon>Pseudomonadati</taxon>
        <taxon>Pseudomonadota</taxon>
        <taxon>Alphaproteobacteria</taxon>
        <taxon>Hyphomicrobiales</taxon>
        <taxon>Reyranellaceae</taxon>
        <taxon>Reyranella</taxon>
    </lineage>
</organism>
<sequence length="149" mass="17167">MLKRMAITSLAAAAFLSTATVVTAPFTPADAQVSITFGSPPPPPRYEVVPVPRSGYVWAPGHYELIHDQYVWRPGQWLTERPGYRYVAPTWSQVGNQWRYVPSRWDRNGDGVPDRYQAQRPYDNRYGPYGDRDHDGIPNAFDNWDNRRR</sequence>
<dbReference type="Pfam" id="PF12779">
    <property type="entry name" value="WXXGXW"/>
    <property type="match status" value="1"/>
</dbReference>
<dbReference type="Proteomes" id="UP000321058">
    <property type="component" value="Unassembled WGS sequence"/>
</dbReference>
<evidence type="ECO:0000256" key="1">
    <source>
        <dbReference type="SAM" id="MobiDB-lite"/>
    </source>
</evidence>